<dbReference type="OrthoDB" id="9759607at2"/>
<dbReference type="InterPro" id="IPR013767">
    <property type="entry name" value="PAS_fold"/>
</dbReference>
<feature type="domain" description="PAS" evidence="2">
    <location>
        <begin position="36"/>
        <end position="97"/>
    </location>
</feature>
<dbReference type="EMBL" id="JAAAMU010000002">
    <property type="protein sequence ID" value="NBC68041.1"/>
    <property type="molecule type" value="Genomic_DNA"/>
</dbReference>
<dbReference type="InterPro" id="IPR001633">
    <property type="entry name" value="EAL_dom"/>
</dbReference>
<dbReference type="NCBIfam" id="TIGR00254">
    <property type="entry name" value="GGDEF"/>
    <property type="match status" value="1"/>
</dbReference>
<dbReference type="CDD" id="cd01948">
    <property type="entry name" value="EAL"/>
    <property type="match status" value="1"/>
</dbReference>
<evidence type="ECO:0000259" key="4">
    <source>
        <dbReference type="PROSITE" id="PS50887"/>
    </source>
</evidence>
<feature type="transmembrane region" description="Helical" evidence="1">
    <location>
        <begin position="6"/>
        <end position="24"/>
    </location>
</feature>
<dbReference type="InterPro" id="IPR029787">
    <property type="entry name" value="Nucleotide_cyclase"/>
</dbReference>
<name>A0A7X5BX59_9BACL</name>
<keyword evidence="1" id="KW-0472">Membrane</keyword>
<dbReference type="InterPro" id="IPR035965">
    <property type="entry name" value="PAS-like_dom_sf"/>
</dbReference>
<keyword evidence="1" id="KW-1133">Transmembrane helix</keyword>
<dbReference type="PROSITE" id="PS50112">
    <property type="entry name" value="PAS"/>
    <property type="match status" value="1"/>
</dbReference>
<dbReference type="Pfam" id="PF00989">
    <property type="entry name" value="PAS"/>
    <property type="match status" value="1"/>
</dbReference>
<gene>
    <name evidence="5" type="ORF">GT003_03415</name>
</gene>
<dbReference type="InterPro" id="IPR043128">
    <property type="entry name" value="Rev_trsase/Diguanyl_cyclase"/>
</dbReference>
<dbReference type="CDD" id="cd01949">
    <property type="entry name" value="GGDEF"/>
    <property type="match status" value="1"/>
</dbReference>
<dbReference type="SMART" id="SM00091">
    <property type="entry name" value="PAS"/>
    <property type="match status" value="1"/>
</dbReference>
<evidence type="ECO:0000313" key="6">
    <source>
        <dbReference type="Proteomes" id="UP000558113"/>
    </source>
</evidence>
<proteinExistence type="predicted"/>
<dbReference type="SUPFAM" id="SSF141868">
    <property type="entry name" value="EAL domain-like"/>
    <property type="match status" value="1"/>
</dbReference>
<dbReference type="Gene3D" id="3.30.450.20">
    <property type="entry name" value="PAS domain"/>
    <property type="match status" value="1"/>
</dbReference>
<dbReference type="Pfam" id="PF00990">
    <property type="entry name" value="GGDEF"/>
    <property type="match status" value="1"/>
</dbReference>
<dbReference type="CDD" id="cd00130">
    <property type="entry name" value="PAS"/>
    <property type="match status" value="1"/>
</dbReference>
<dbReference type="SUPFAM" id="SSF55073">
    <property type="entry name" value="Nucleotide cyclase"/>
    <property type="match status" value="1"/>
</dbReference>
<dbReference type="Gene3D" id="3.20.20.450">
    <property type="entry name" value="EAL domain"/>
    <property type="match status" value="1"/>
</dbReference>
<dbReference type="InterPro" id="IPR052155">
    <property type="entry name" value="Biofilm_reg_signaling"/>
</dbReference>
<feature type="domain" description="EAL" evidence="3">
    <location>
        <begin position="333"/>
        <end position="587"/>
    </location>
</feature>
<evidence type="ECO:0000313" key="5">
    <source>
        <dbReference type="EMBL" id="NBC68041.1"/>
    </source>
</evidence>
<organism evidence="5 6">
    <name type="scientific">Paenibacillus sacheonensis</name>
    <dbReference type="NCBI Taxonomy" id="742054"/>
    <lineage>
        <taxon>Bacteria</taxon>
        <taxon>Bacillati</taxon>
        <taxon>Bacillota</taxon>
        <taxon>Bacilli</taxon>
        <taxon>Bacillales</taxon>
        <taxon>Paenibacillaceae</taxon>
        <taxon>Paenibacillus</taxon>
    </lineage>
</organism>
<dbReference type="SMART" id="SM00267">
    <property type="entry name" value="GGDEF"/>
    <property type="match status" value="1"/>
</dbReference>
<dbReference type="RefSeq" id="WP_161694454.1">
    <property type="nucleotide sequence ID" value="NZ_JAAAMU010000002.1"/>
</dbReference>
<dbReference type="PROSITE" id="PS50887">
    <property type="entry name" value="GGDEF"/>
    <property type="match status" value="1"/>
</dbReference>
<dbReference type="InterPro" id="IPR000160">
    <property type="entry name" value="GGDEF_dom"/>
</dbReference>
<comment type="caution">
    <text evidence="5">The sequence shown here is derived from an EMBL/GenBank/DDBJ whole genome shotgun (WGS) entry which is preliminary data.</text>
</comment>
<protein>
    <submittedName>
        <fullName evidence="5">EAL domain-containing protein</fullName>
    </submittedName>
</protein>
<dbReference type="InterPro" id="IPR000014">
    <property type="entry name" value="PAS"/>
</dbReference>
<evidence type="ECO:0000259" key="3">
    <source>
        <dbReference type="PROSITE" id="PS50883"/>
    </source>
</evidence>
<dbReference type="SMART" id="SM00052">
    <property type="entry name" value="EAL"/>
    <property type="match status" value="1"/>
</dbReference>
<keyword evidence="1" id="KW-0812">Transmembrane</keyword>
<dbReference type="NCBIfam" id="TIGR00229">
    <property type="entry name" value="sensory_box"/>
    <property type="match status" value="1"/>
</dbReference>
<accession>A0A7X5BX59</accession>
<dbReference type="InterPro" id="IPR035919">
    <property type="entry name" value="EAL_sf"/>
</dbReference>
<feature type="domain" description="GGDEF" evidence="4">
    <location>
        <begin position="191"/>
        <end position="324"/>
    </location>
</feature>
<evidence type="ECO:0000256" key="1">
    <source>
        <dbReference type="SAM" id="Phobius"/>
    </source>
</evidence>
<dbReference type="Proteomes" id="UP000558113">
    <property type="component" value="Unassembled WGS sequence"/>
</dbReference>
<dbReference type="PANTHER" id="PTHR44757">
    <property type="entry name" value="DIGUANYLATE CYCLASE DGCP"/>
    <property type="match status" value="1"/>
</dbReference>
<evidence type="ECO:0000259" key="2">
    <source>
        <dbReference type="PROSITE" id="PS50112"/>
    </source>
</evidence>
<keyword evidence="6" id="KW-1185">Reference proteome</keyword>
<dbReference type="PROSITE" id="PS50883">
    <property type="entry name" value="EAL"/>
    <property type="match status" value="1"/>
</dbReference>
<dbReference type="SUPFAM" id="SSF55785">
    <property type="entry name" value="PYP-like sensor domain (PAS domain)"/>
    <property type="match status" value="1"/>
</dbReference>
<dbReference type="Pfam" id="PF00563">
    <property type="entry name" value="EAL"/>
    <property type="match status" value="1"/>
</dbReference>
<sequence>MIFDGHLLVILVLLAVLLFLPIMMHRRNRSRKENRTARKYEVLYQMSPAPILILDRHARIHEANAKAEEMFGFAQEALRNDAFETFFAPEERSLFRDLYFSEFPNISWQGREMAMQGAAGELIIVLIDMETMEENGESYAIAIIRDITLRKSIEKRSDYLARHDMLTGLPNRFAFQQALSEALAAKNDASTFDAVLLVDLDRFKLINDTLGHQCGDDVLKVITERFRGCLTGHSLLARAGGDEFMVLVRGAAEFDDIIRLAEELQDVLEAPVSLLGSDYYMTASIGISLFPGDGDTVDAVIKNADIAMYHAKTSGGSQYRLFSKELNASIKRMVDMEASLRKALDENEFYVLYQPQTDIESGVMIGAEALVRWNSKDYGVVSPADFIPLAEQTGLILKLGQWVMQEACQEAKRWERAGRASMTVSVNVSAKQFMQPDFVDMVKGILKETGLDARKLCIEITESVVIDKLKFTLKMLDELVALGVEISIDDFGTGYSSLSLLRQLPISVIKIDQSFIAEMVDVHSVRSVVAAMITMTHHLGKTVVAEGIESDQQMTWLREMGCDKGQGYFIDKPLSADLMQTRMRKTS</sequence>
<reference evidence="5 6" key="1">
    <citation type="submission" date="2020-01" db="EMBL/GenBank/DDBJ databases">
        <title>Paenibacillus soybeanensis sp. nov. isolated from the nodules of soybean (Glycine max(L.) Merr).</title>
        <authorList>
            <person name="Wang H."/>
        </authorList>
    </citation>
    <scope>NUCLEOTIDE SEQUENCE [LARGE SCALE GENOMIC DNA]</scope>
    <source>
        <strain evidence="5 6">DSM 23054</strain>
    </source>
</reference>
<dbReference type="PANTHER" id="PTHR44757:SF2">
    <property type="entry name" value="BIOFILM ARCHITECTURE MAINTENANCE PROTEIN MBAA"/>
    <property type="match status" value="1"/>
</dbReference>
<dbReference type="GO" id="GO:0006355">
    <property type="term" value="P:regulation of DNA-templated transcription"/>
    <property type="evidence" value="ECO:0007669"/>
    <property type="project" value="InterPro"/>
</dbReference>
<dbReference type="Gene3D" id="3.30.70.270">
    <property type="match status" value="1"/>
</dbReference>
<dbReference type="AlphaFoldDB" id="A0A7X5BX59"/>